<comment type="caution">
    <text evidence="2">The sequence shown here is derived from an EMBL/GenBank/DDBJ whole genome shotgun (WGS) entry which is preliminary data.</text>
</comment>
<feature type="compositionally biased region" description="Low complexity" evidence="1">
    <location>
        <begin position="138"/>
        <end position="148"/>
    </location>
</feature>
<name>A0ABR1GD90_AURAN</name>
<sequence length="440" mass="47443">MLAARAEKSAQATFRVGTTVAAKPIAFGAKFAASVPGDALYRGKIVRLEDEGETEEARVWVVRYDDDGSEYATSEKHLSAVAPAARRPTTTARPKAAAPKGKLHNPFVGNLDKFRIAKTKRPDAPARPSGPRRRRQGARAPAAPAAPRLADMPKLASARADMPKLAPARKPSNEEAKPPKRARARRLDPLSSPRAEPAKLFALLDLDGTLFHMMPEGELPGGLDVICEGVVPRIRPPSALILDDTPDGPRGRRRGARARNGSKCVILDDNPTAWEAYAAQLRLGRAPVRRPPAALVAQALEEEVTLLPRLSARCRDLFAKADRPRANSQNGPTPRGGPARAASTSPTTPQGARRARASSFDDEKRKPNVIRTFSESRPQLSRRAEPARNLQPIRSFDAKPRPRTSRATPRAPAGRPRGAAMEAPADSSSGEEEDMDEGAV</sequence>
<feature type="compositionally biased region" description="Low complexity" evidence="1">
    <location>
        <begin position="405"/>
        <end position="428"/>
    </location>
</feature>
<protein>
    <recommendedName>
        <fullName evidence="4">Tudor domain-containing protein</fullName>
    </recommendedName>
</protein>
<gene>
    <name evidence="2" type="ORF">SO694_00002573</name>
</gene>
<feature type="compositionally biased region" description="Acidic residues" evidence="1">
    <location>
        <begin position="429"/>
        <end position="440"/>
    </location>
</feature>
<evidence type="ECO:0000313" key="2">
    <source>
        <dbReference type="EMBL" id="KAK7253771.1"/>
    </source>
</evidence>
<feature type="region of interest" description="Disordered" evidence="1">
    <location>
        <begin position="238"/>
        <end position="258"/>
    </location>
</feature>
<dbReference type="Proteomes" id="UP001363151">
    <property type="component" value="Unassembled WGS sequence"/>
</dbReference>
<keyword evidence="3" id="KW-1185">Reference proteome</keyword>
<evidence type="ECO:0008006" key="4">
    <source>
        <dbReference type="Google" id="ProtNLM"/>
    </source>
</evidence>
<evidence type="ECO:0000313" key="3">
    <source>
        <dbReference type="Proteomes" id="UP001363151"/>
    </source>
</evidence>
<accession>A0ABR1GD90</accession>
<reference evidence="2 3" key="1">
    <citation type="submission" date="2024-03" db="EMBL/GenBank/DDBJ databases">
        <title>Aureococcus anophagefferens CCMP1851 and Kratosvirus quantuckense: Draft genome of a second virus-susceptible host strain in the model system.</title>
        <authorList>
            <person name="Chase E."/>
            <person name="Truchon A.R."/>
            <person name="Schepens W."/>
            <person name="Wilhelm S.W."/>
        </authorList>
    </citation>
    <scope>NUCLEOTIDE SEQUENCE [LARGE SCALE GENOMIC DNA]</scope>
    <source>
        <strain evidence="2 3">CCMP1851</strain>
    </source>
</reference>
<feature type="region of interest" description="Disordered" evidence="1">
    <location>
        <begin position="80"/>
        <end position="192"/>
    </location>
</feature>
<organism evidence="2 3">
    <name type="scientific">Aureococcus anophagefferens</name>
    <name type="common">Harmful bloom alga</name>
    <dbReference type="NCBI Taxonomy" id="44056"/>
    <lineage>
        <taxon>Eukaryota</taxon>
        <taxon>Sar</taxon>
        <taxon>Stramenopiles</taxon>
        <taxon>Ochrophyta</taxon>
        <taxon>Pelagophyceae</taxon>
        <taxon>Pelagomonadales</taxon>
        <taxon>Pelagomonadaceae</taxon>
        <taxon>Aureococcus</taxon>
    </lineage>
</organism>
<dbReference type="EMBL" id="JBBJCI010000034">
    <property type="protein sequence ID" value="KAK7253771.1"/>
    <property type="molecule type" value="Genomic_DNA"/>
</dbReference>
<feature type="compositionally biased region" description="Basic and acidic residues" evidence="1">
    <location>
        <begin position="112"/>
        <end position="124"/>
    </location>
</feature>
<feature type="compositionally biased region" description="Low complexity" evidence="1">
    <location>
        <begin position="82"/>
        <end position="100"/>
    </location>
</feature>
<evidence type="ECO:0000256" key="1">
    <source>
        <dbReference type="SAM" id="MobiDB-lite"/>
    </source>
</evidence>
<feature type="region of interest" description="Disordered" evidence="1">
    <location>
        <begin position="321"/>
        <end position="440"/>
    </location>
</feature>
<proteinExistence type="predicted"/>